<organism evidence="1 2">
    <name type="scientific">Stenotrophomonas oahuensis</name>
    <dbReference type="NCBI Taxonomy" id="3003271"/>
    <lineage>
        <taxon>Bacteria</taxon>
        <taxon>Pseudomonadati</taxon>
        <taxon>Pseudomonadota</taxon>
        <taxon>Gammaproteobacteria</taxon>
        <taxon>Lysobacterales</taxon>
        <taxon>Lysobacteraceae</taxon>
        <taxon>Stenotrophomonas</taxon>
    </lineage>
</organism>
<keyword evidence="2" id="KW-1185">Reference proteome</keyword>
<evidence type="ECO:0000313" key="2">
    <source>
        <dbReference type="Proteomes" id="UP001302072"/>
    </source>
</evidence>
<dbReference type="Proteomes" id="UP001302072">
    <property type="component" value="Chromosome"/>
</dbReference>
<protein>
    <submittedName>
        <fullName evidence="1">Uncharacterized protein</fullName>
    </submittedName>
</protein>
<dbReference type="RefSeq" id="WP_311191000.1">
    <property type="nucleotide sequence ID" value="NZ_CP115541.1"/>
</dbReference>
<accession>A0ABY9YMB9</accession>
<dbReference type="EMBL" id="CP115541">
    <property type="protein sequence ID" value="WNH51780.1"/>
    <property type="molecule type" value="Genomic_DNA"/>
</dbReference>
<reference evidence="1 2" key="1">
    <citation type="submission" date="2022-12" db="EMBL/GenBank/DDBJ databases">
        <title>Two new species, Stenotrophomonas aracearum and Stenotrophomonas oahuensis, isolated from Anthurium (Araceae family) in Hawaii.</title>
        <authorList>
            <person name="Chunag S.C."/>
            <person name="Dobhal S."/>
            <person name="Alvarez A."/>
            <person name="Arif M."/>
        </authorList>
    </citation>
    <scope>NUCLEOTIDE SEQUENCE [LARGE SCALE GENOMIC DNA]</scope>
    <source>
        <strain evidence="1 2">A5586</strain>
    </source>
</reference>
<gene>
    <name evidence="1" type="ORF">PDM29_15725</name>
</gene>
<proteinExistence type="predicted"/>
<evidence type="ECO:0000313" key="1">
    <source>
        <dbReference type="EMBL" id="WNH51780.1"/>
    </source>
</evidence>
<sequence>MEYQFTLIYQVAEDEDPGLLVERLGKAGLDDALVGTARPGRLALAFSREAATASLAVRSALEDVDAALPEARLLQVLPVIE</sequence>
<name>A0ABY9YMB9_9GAMM</name>